<gene>
    <name evidence="3" type="ORF">K8W16_09855</name>
</gene>
<proteinExistence type="predicted"/>
<dbReference type="AlphaFoldDB" id="A0A921AY53"/>
<evidence type="ECO:0000256" key="1">
    <source>
        <dbReference type="ARBA" id="ARBA00022801"/>
    </source>
</evidence>
<protein>
    <submittedName>
        <fullName evidence="3">Isochorismatase family protein</fullName>
    </submittedName>
</protein>
<dbReference type="PANTHER" id="PTHR43540">
    <property type="entry name" value="PEROXYUREIDOACRYLATE/UREIDOACRYLATE AMIDOHYDROLASE-RELATED"/>
    <property type="match status" value="1"/>
</dbReference>
<sequence length="231" mass="25222">MERVWTPYLTGDDKLVIEKGGYGKSRGLGTRPMLVVIDAQYNYVGEDRPVGEQLAEWPSGGGAAAWAAIRRIQPLLKQAREAGIPVLLTRNVQKNLAFDSFGAKSQRDQSRYVEGHRGTFIVDELAPQPGDLTLDKAYASIFYGTPLLSWLVKMKIDTLILTGGSTSGCVRASAVDAVTRNFNVAVVEDCVYDRISISHAAGLLDMWMKYCDVMNSEEISAYMKGLGGGHA</sequence>
<evidence type="ECO:0000313" key="3">
    <source>
        <dbReference type="EMBL" id="HJD97933.1"/>
    </source>
</evidence>
<dbReference type="GO" id="GO:0016787">
    <property type="term" value="F:hydrolase activity"/>
    <property type="evidence" value="ECO:0007669"/>
    <property type="project" value="UniProtKB-KW"/>
</dbReference>
<dbReference type="Gene3D" id="3.40.50.850">
    <property type="entry name" value="Isochorismatase-like"/>
    <property type="match status" value="1"/>
</dbReference>
<accession>A0A921AY53</accession>
<dbReference type="Proteomes" id="UP000698963">
    <property type="component" value="Unassembled WGS sequence"/>
</dbReference>
<evidence type="ECO:0000259" key="2">
    <source>
        <dbReference type="Pfam" id="PF00857"/>
    </source>
</evidence>
<comment type="caution">
    <text evidence="3">The sequence shown here is derived from an EMBL/GenBank/DDBJ whole genome shotgun (WGS) entry which is preliminary data.</text>
</comment>
<dbReference type="InterPro" id="IPR036380">
    <property type="entry name" value="Isochorismatase-like_sf"/>
</dbReference>
<dbReference type="SUPFAM" id="SSF52499">
    <property type="entry name" value="Isochorismatase-like hydrolases"/>
    <property type="match status" value="1"/>
</dbReference>
<keyword evidence="1" id="KW-0378">Hydrolase</keyword>
<name>A0A921AY53_9BACT</name>
<organism evidence="3 4">
    <name type="scientific">Mailhella massiliensis</name>
    <dbReference type="NCBI Taxonomy" id="1903261"/>
    <lineage>
        <taxon>Bacteria</taxon>
        <taxon>Pseudomonadati</taxon>
        <taxon>Thermodesulfobacteriota</taxon>
        <taxon>Desulfovibrionia</taxon>
        <taxon>Desulfovibrionales</taxon>
        <taxon>Desulfovibrionaceae</taxon>
        <taxon>Mailhella</taxon>
    </lineage>
</organism>
<dbReference type="RefSeq" id="WP_304123108.1">
    <property type="nucleotide sequence ID" value="NZ_DYZA01000200.1"/>
</dbReference>
<evidence type="ECO:0000313" key="4">
    <source>
        <dbReference type="Proteomes" id="UP000698963"/>
    </source>
</evidence>
<feature type="domain" description="Isochorismatase-like" evidence="2">
    <location>
        <begin position="33"/>
        <end position="217"/>
    </location>
</feature>
<dbReference type="PANTHER" id="PTHR43540:SF1">
    <property type="entry name" value="ISOCHORISMATASE HYDROLASE"/>
    <property type="match status" value="1"/>
</dbReference>
<dbReference type="InterPro" id="IPR050272">
    <property type="entry name" value="Isochorismatase-like_hydrls"/>
</dbReference>
<dbReference type="InterPro" id="IPR000868">
    <property type="entry name" value="Isochorismatase-like_dom"/>
</dbReference>
<reference evidence="3" key="2">
    <citation type="submission" date="2021-09" db="EMBL/GenBank/DDBJ databases">
        <authorList>
            <person name="Gilroy R."/>
        </authorList>
    </citation>
    <scope>NUCLEOTIDE SEQUENCE</scope>
    <source>
        <strain evidence="3">ChiGjej2B2-19336</strain>
    </source>
</reference>
<reference evidence="3" key="1">
    <citation type="journal article" date="2021" name="PeerJ">
        <title>Extensive microbial diversity within the chicken gut microbiome revealed by metagenomics and culture.</title>
        <authorList>
            <person name="Gilroy R."/>
            <person name="Ravi A."/>
            <person name="Getino M."/>
            <person name="Pursley I."/>
            <person name="Horton D.L."/>
            <person name="Alikhan N.F."/>
            <person name="Baker D."/>
            <person name="Gharbi K."/>
            <person name="Hall N."/>
            <person name="Watson M."/>
            <person name="Adriaenssens E.M."/>
            <person name="Foster-Nyarko E."/>
            <person name="Jarju S."/>
            <person name="Secka A."/>
            <person name="Antonio M."/>
            <person name="Oren A."/>
            <person name="Chaudhuri R.R."/>
            <person name="La Ragione R."/>
            <person name="Hildebrand F."/>
            <person name="Pallen M.J."/>
        </authorList>
    </citation>
    <scope>NUCLEOTIDE SEQUENCE</scope>
    <source>
        <strain evidence="3">ChiGjej2B2-19336</strain>
    </source>
</reference>
<dbReference type="EMBL" id="DYZA01000200">
    <property type="protein sequence ID" value="HJD97933.1"/>
    <property type="molecule type" value="Genomic_DNA"/>
</dbReference>
<dbReference type="Pfam" id="PF00857">
    <property type="entry name" value="Isochorismatase"/>
    <property type="match status" value="1"/>
</dbReference>